<evidence type="ECO:0000313" key="5">
    <source>
        <dbReference type="Proteomes" id="UP000243924"/>
    </source>
</evidence>
<dbReference type="PROSITE" id="PS51371">
    <property type="entry name" value="CBS"/>
    <property type="match status" value="2"/>
</dbReference>
<dbReference type="Gene3D" id="3.10.580.10">
    <property type="entry name" value="CBS-domain"/>
    <property type="match status" value="1"/>
</dbReference>
<accession>A0A1H2GJK6</accession>
<evidence type="ECO:0000256" key="1">
    <source>
        <dbReference type="ARBA" id="ARBA00023122"/>
    </source>
</evidence>
<dbReference type="RefSeq" id="WP_092387118.1">
    <property type="nucleotide sequence ID" value="NZ_LT629787.1"/>
</dbReference>
<evidence type="ECO:0000313" key="4">
    <source>
        <dbReference type="EMBL" id="SDU19591.1"/>
    </source>
</evidence>
<feature type="domain" description="CBS" evidence="3">
    <location>
        <begin position="7"/>
        <end position="62"/>
    </location>
</feature>
<dbReference type="OrthoDB" id="9794094at2"/>
<dbReference type="SUPFAM" id="SSF54631">
    <property type="entry name" value="CBS-domain pair"/>
    <property type="match status" value="1"/>
</dbReference>
<dbReference type="PANTHER" id="PTHR43080">
    <property type="entry name" value="CBS DOMAIN-CONTAINING PROTEIN CBSX3, MITOCHONDRIAL"/>
    <property type="match status" value="1"/>
</dbReference>
<dbReference type="InterPro" id="IPR051257">
    <property type="entry name" value="Diverse_CBS-Domain"/>
</dbReference>
<name>A0A1H2GJK6_9GAMM</name>
<organism evidence="4 5">
    <name type="scientific">Halopseudomonas salegens</name>
    <dbReference type="NCBI Taxonomy" id="1434072"/>
    <lineage>
        <taxon>Bacteria</taxon>
        <taxon>Pseudomonadati</taxon>
        <taxon>Pseudomonadota</taxon>
        <taxon>Gammaproteobacteria</taxon>
        <taxon>Pseudomonadales</taxon>
        <taxon>Pseudomonadaceae</taxon>
        <taxon>Halopseudomonas</taxon>
    </lineage>
</organism>
<keyword evidence="5" id="KW-1185">Reference proteome</keyword>
<dbReference type="Proteomes" id="UP000243924">
    <property type="component" value="Chromosome I"/>
</dbReference>
<reference evidence="5" key="1">
    <citation type="submission" date="2016-10" db="EMBL/GenBank/DDBJ databases">
        <authorList>
            <person name="Varghese N."/>
            <person name="Submissions S."/>
        </authorList>
    </citation>
    <scope>NUCLEOTIDE SEQUENCE [LARGE SCALE GENOMIC DNA]</scope>
    <source>
        <strain evidence="5">CECT 8338</strain>
    </source>
</reference>
<sequence length="140" mass="15364">MQVKDVMTGKPEYLDANASILEASQRMRDNQRGFTPVADKGKIVGVVTDRDIAVRAVAEGKSPNESVSSILSSKVLYCFQDDDVKTVLQSMQNNGVQRFVVLNNDKNKDFVGVVTVGDIADKCEGSDMAQRIANASRHYH</sequence>
<feature type="domain" description="CBS" evidence="3">
    <location>
        <begin position="71"/>
        <end position="130"/>
    </location>
</feature>
<dbReference type="InterPro" id="IPR046342">
    <property type="entry name" value="CBS_dom_sf"/>
</dbReference>
<dbReference type="InterPro" id="IPR000644">
    <property type="entry name" value="CBS_dom"/>
</dbReference>
<dbReference type="EMBL" id="LT629787">
    <property type="protein sequence ID" value="SDU19591.1"/>
    <property type="molecule type" value="Genomic_DNA"/>
</dbReference>
<evidence type="ECO:0000259" key="3">
    <source>
        <dbReference type="PROSITE" id="PS51371"/>
    </source>
</evidence>
<evidence type="ECO:0000256" key="2">
    <source>
        <dbReference type="PROSITE-ProRule" id="PRU00703"/>
    </source>
</evidence>
<keyword evidence="1 2" id="KW-0129">CBS domain</keyword>
<dbReference type="AlphaFoldDB" id="A0A1H2GJK6"/>
<dbReference type="Pfam" id="PF00571">
    <property type="entry name" value="CBS"/>
    <property type="match status" value="2"/>
</dbReference>
<gene>
    <name evidence="4" type="ORF">SAMN05216210_2342</name>
</gene>
<dbReference type="PANTHER" id="PTHR43080:SF2">
    <property type="entry name" value="CBS DOMAIN-CONTAINING PROTEIN"/>
    <property type="match status" value="1"/>
</dbReference>
<proteinExistence type="predicted"/>
<protein>
    <submittedName>
        <fullName evidence="4">CBS domain-containing protein</fullName>
    </submittedName>
</protein>
<dbReference type="STRING" id="1434072.SAMN05216210_2342"/>
<dbReference type="SMART" id="SM00116">
    <property type="entry name" value="CBS"/>
    <property type="match status" value="2"/>
</dbReference>